<dbReference type="AlphaFoldDB" id="A0A6G1IMN8"/>
<accession>A0A6G1IMN8</accession>
<reference evidence="2" key="1">
    <citation type="journal article" date="2020" name="Stud. Mycol.">
        <title>101 Dothideomycetes genomes: a test case for predicting lifestyles and emergence of pathogens.</title>
        <authorList>
            <person name="Haridas S."/>
            <person name="Albert R."/>
            <person name="Binder M."/>
            <person name="Bloem J."/>
            <person name="Labutti K."/>
            <person name="Salamov A."/>
            <person name="Andreopoulos B."/>
            <person name="Baker S."/>
            <person name="Barry K."/>
            <person name="Bills G."/>
            <person name="Bluhm B."/>
            <person name="Cannon C."/>
            <person name="Castanera R."/>
            <person name="Culley D."/>
            <person name="Daum C."/>
            <person name="Ezra D."/>
            <person name="Gonzalez J."/>
            <person name="Henrissat B."/>
            <person name="Kuo A."/>
            <person name="Liang C."/>
            <person name="Lipzen A."/>
            <person name="Lutzoni F."/>
            <person name="Magnuson J."/>
            <person name="Mondo S."/>
            <person name="Nolan M."/>
            <person name="Ohm R."/>
            <person name="Pangilinan J."/>
            <person name="Park H.-J."/>
            <person name="Ramirez L."/>
            <person name="Alfaro M."/>
            <person name="Sun H."/>
            <person name="Tritt A."/>
            <person name="Yoshinaga Y."/>
            <person name="Zwiers L.-H."/>
            <person name="Turgeon B."/>
            <person name="Goodwin S."/>
            <person name="Spatafora J."/>
            <person name="Crous P."/>
            <person name="Grigoriev I."/>
        </authorList>
    </citation>
    <scope>NUCLEOTIDE SEQUENCE</scope>
    <source>
        <strain evidence="2">CBS 122367</strain>
    </source>
</reference>
<dbReference type="OrthoDB" id="194358at2759"/>
<organism evidence="2 3">
    <name type="scientific">Lentithecium fluviatile CBS 122367</name>
    <dbReference type="NCBI Taxonomy" id="1168545"/>
    <lineage>
        <taxon>Eukaryota</taxon>
        <taxon>Fungi</taxon>
        <taxon>Dikarya</taxon>
        <taxon>Ascomycota</taxon>
        <taxon>Pezizomycotina</taxon>
        <taxon>Dothideomycetes</taxon>
        <taxon>Pleosporomycetidae</taxon>
        <taxon>Pleosporales</taxon>
        <taxon>Massarineae</taxon>
        <taxon>Lentitheciaceae</taxon>
        <taxon>Lentithecium</taxon>
    </lineage>
</organism>
<dbReference type="Proteomes" id="UP000799291">
    <property type="component" value="Unassembled WGS sequence"/>
</dbReference>
<proteinExistence type="predicted"/>
<feature type="domain" description="Heterokaryon incompatibility" evidence="1">
    <location>
        <begin position="46"/>
        <end position="181"/>
    </location>
</feature>
<dbReference type="Pfam" id="PF06985">
    <property type="entry name" value="HET"/>
    <property type="match status" value="1"/>
</dbReference>
<sequence length="254" mass="29847">MESIYGKVPLDRDCRNIRLIKLLRNGPDAPISCRFCTTKLSSPKLYKAVSYTWGDPASTRSILLDGETFAIRENLWNFLNQERQVQHPSYLWIDAICIDQTNDIERGYQVALMREIYSKAFKVTVWLGPSTEDTRSHLLHLQYLSKFSKTIELHSWEPDFTDFVLELCRRPYWHRVWIVQEFVLATEIDICCGYQKIEGRALGWLFKVLRKEARGDWGSRVLVRELWQTPAMQILQQRAGCGLTRHADFLLQRF</sequence>
<evidence type="ECO:0000313" key="3">
    <source>
        <dbReference type="Proteomes" id="UP000799291"/>
    </source>
</evidence>
<dbReference type="InterPro" id="IPR052895">
    <property type="entry name" value="HetReg/Transcr_Mod"/>
</dbReference>
<gene>
    <name evidence="2" type="ORF">K458DRAFT_120864</name>
</gene>
<evidence type="ECO:0000259" key="1">
    <source>
        <dbReference type="Pfam" id="PF06985"/>
    </source>
</evidence>
<evidence type="ECO:0000313" key="2">
    <source>
        <dbReference type="EMBL" id="KAF2679139.1"/>
    </source>
</evidence>
<name>A0A6G1IMN8_9PLEO</name>
<dbReference type="EMBL" id="MU005606">
    <property type="protein sequence ID" value="KAF2679139.1"/>
    <property type="molecule type" value="Genomic_DNA"/>
</dbReference>
<dbReference type="PANTHER" id="PTHR24148:SF73">
    <property type="entry name" value="HET DOMAIN PROTEIN (AFU_ORTHOLOGUE AFUA_8G01020)"/>
    <property type="match status" value="1"/>
</dbReference>
<dbReference type="InterPro" id="IPR010730">
    <property type="entry name" value="HET"/>
</dbReference>
<dbReference type="PANTHER" id="PTHR24148">
    <property type="entry name" value="ANKYRIN REPEAT DOMAIN-CONTAINING PROTEIN 39 HOMOLOG-RELATED"/>
    <property type="match status" value="1"/>
</dbReference>
<keyword evidence="3" id="KW-1185">Reference proteome</keyword>
<protein>
    <submittedName>
        <fullName evidence="2">HET-domain-containing protein</fullName>
    </submittedName>
</protein>